<evidence type="ECO:0000313" key="1">
    <source>
        <dbReference type="EMBL" id="APC48311.1"/>
    </source>
</evidence>
<dbReference type="AlphaFoldDB" id="A0AAC9NL57"/>
<dbReference type="Proteomes" id="UP000182945">
    <property type="component" value="Chromosome"/>
</dbReference>
<proteinExistence type="predicted"/>
<dbReference type="GeneID" id="71514543"/>
<protein>
    <submittedName>
        <fullName evidence="1">Uncharacterized protein</fullName>
    </submittedName>
</protein>
<name>A0AAC9NL57_VIRHA</name>
<gene>
    <name evidence="1" type="ORF">BME96_09085</name>
</gene>
<organism evidence="1 2">
    <name type="scientific">Virgibacillus halodenitrificans</name>
    <name type="common">Bacillus halodenitrificans</name>
    <dbReference type="NCBI Taxonomy" id="1482"/>
    <lineage>
        <taxon>Bacteria</taxon>
        <taxon>Bacillati</taxon>
        <taxon>Bacillota</taxon>
        <taxon>Bacilli</taxon>
        <taxon>Bacillales</taxon>
        <taxon>Bacillaceae</taxon>
        <taxon>Virgibacillus</taxon>
    </lineage>
</organism>
<evidence type="ECO:0000313" key="2">
    <source>
        <dbReference type="Proteomes" id="UP000182945"/>
    </source>
</evidence>
<sequence>MKIKSHLVSLTEWRYWEEYENHEWLGGATSYLGYDAYSDTPSKEECDRICKKMSGEVKIYNMKSR</sequence>
<accession>A0AAC9NL57</accession>
<dbReference type="EMBL" id="CP017962">
    <property type="protein sequence ID" value="APC48311.1"/>
    <property type="molecule type" value="Genomic_DNA"/>
</dbReference>
<dbReference type="KEGG" id="vhl:BME96_09085"/>
<reference evidence="1 2" key="1">
    <citation type="submission" date="2016-11" db="EMBL/GenBank/DDBJ databases">
        <title>Complete genome sequencing of Virgibacillus halodenitrificans PDB-F2.</title>
        <authorList>
            <person name="Sun Z."/>
            <person name="Zhou Y."/>
            <person name="Li H."/>
        </authorList>
    </citation>
    <scope>NUCLEOTIDE SEQUENCE [LARGE SCALE GENOMIC DNA]</scope>
    <source>
        <strain evidence="1 2">PDB-F2</strain>
    </source>
</reference>
<dbReference type="RefSeq" id="WP_071648935.1">
    <property type="nucleotide sequence ID" value="NZ_CP017962.1"/>
</dbReference>